<proteinExistence type="predicted"/>
<accession>A0ACB6SA30</accession>
<sequence length="152" mass="16469">MILAPCNPKVSAPGLDVVSVNIAWGGIHYVLVEAASVGLTIKHKHGPELVKLDELIKAAVIESFEPNEMHGVVILEWTELLQPEADGTNTANNTVIISPRRLDRSPCGIGTAARMAVLHARGELKEGETCKHRSIIRTEFICQIQGMTKVGE</sequence>
<protein>
    <submittedName>
        <fullName evidence="1">Proline racemase</fullName>
    </submittedName>
</protein>
<reference evidence="1" key="1">
    <citation type="journal article" date="2020" name="Stud. Mycol.">
        <title>101 Dothideomycetes genomes: a test case for predicting lifestyles and emergence of pathogens.</title>
        <authorList>
            <person name="Haridas S."/>
            <person name="Albert R."/>
            <person name="Binder M."/>
            <person name="Bloem J."/>
            <person name="Labutti K."/>
            <person name="Salamov A."/>
            <person name="Andreopoulos B."/>
            <person name="Baker S."/>
            <person name="Barry K."/>
            <person name="Bills G."/>
            <person name="Bluhm B."/>
            <person name="Cannon C."/>
            <person name="Castanera R."/>
            <person name="Culley D."/>
            <person name="Daum C."/>
            <person name="Ezra D."/>
            <person name="Gonzalez J."/>
            <person name="Henrissat B."/>
            <person name="Kuo A."/>
            <person name="Liang C."/>
            <person name="Lipzen A."/>
            <person name="Lutzoni F."/>
            <person name="Magnuson J."/>
            <person name="Mondo S."/>
            <person name="Nolan M."/>
            <person name="Ohm R."/>
            <person name="Pangilinan J."/>
            <person name="Park H.-J."/>
            <person name="Ramirez L."/>
            <person name="Alfaro M."/>
            <person name="Sun H."/>
            <person name="Tritt A."/>
            <person name="Yoshinaga Y."/>
            <person name="Zwiers L.-H."/>
            <person name="Turgeon B."/>
            <person name="Goodwin S."/>
            <person name="Spatafora J."/>
            <person name="Crous P."/>
            <person name="Grigoriev I."/>
        </authorList>
    </citation>
    <scope>NUCLEOTIDE SEQUENCE</scope>
    <source>
        <strain evidence="1">CBS 525.71</strain>
    </source>
</reference>
<evidence type="ECO:0000313" key="1">
    <source>
        <dbReference type="EMBL" id="KAF2630903.1"/>
    </source>
</evidence>
<name>A0ACB6SA30_9PLEO</name>
<evidence type="ECO:0000313" key="2">
    <source>
        <dbReference type="Proteomes" id="UP000799754"/>
    </source>
</evidence>
<dbReference type="EMBL" id="MU006706">
    <property type="protein sequence ID" value="KAF2630903.1"/>
    <property type="molecule type" value="Genomic_DNA"/>
</dbReference>
<dbReference type="Proteomes" id="UP000799754">
    <property type="component" value="Unassembled WGS sequence"/>
</dbReference>
<organism evidence="1 2">
    <name type="scientific">Macroventuria anomochaeta</name>
    <dbReference type="NCBI Taxonomy" id="301207"/>
    <lineage>
        <taxon>Eukaryota</taxon>
        <taxon>Fungi</taxon>
        <taxon>Dikarya</taxon>
        <taxon>Ascomycota</taxon>
        <taxon>Pezizomycotina</taxon>
        <taxon>Dothideomycetes</taxon>
        <taxon>Pleosporomycetidae</taxon>
        <taxon>Pleosporales</taxon>
        <taxon>Pleosporineae</taxon>
        <taxon>Didymellaceae</taxon>
        <taxon>Macroventuria</taxon>
    </lineage>
</organism>
<comment type="caution">
    <text evidence="1">The sequence shown here is derived from an EMBL/GenBank/DDBJ whole genome shotgun (WGS) entry which is preliminary data.</text>
</comment>
<gene>
    <name evidence="1" type="ORF">BU25DRAFT_489021</name>
</gene>
<keyword evidence="2" id="KW-1185">Reference proteome</keyword>